<sequence>MFSSLTLIRVQRKYLRNVKNSNLILLPFIWNLRDNCRRFLEQGRWPMETRNITYDDDDNHEEDDQVDDDSEEIPDLVPRDEIDSNSGDDT</sequence>
<evidence type="ECO:0000313" key="3">
    <source>
        <dbReference type="Proteomes" id="UP001054902"/>
    </source>
</evidence>
<dbReference type="EMBL" id="BLLK01000057">
    <property type="protein sequence ID" value="GFH56999.1"/>
    <property type="molecule type" value="Genomic_DNA"/>
</dbReference>
<feature type="region of interest" description="Disordered" evidence="1">
    <location>
        <begin position="50"/>
        <end position="90"/>
    </location>
</feature>
<dbReference type="Proteomes" id="UP001054902">
    <property type="component" value="Unassembled WGS sequence"/>
</dbReference>
<comment type="caution">
    <text evidence="2">The sequence shown here is derived from an EMBL/GenBank/DDBJ whole genome shotgun (WGS) entry which is preliminary data.</text>
</comment>
<accession>A0AAD3D6P9</accession>
<reference evidence="2 3" key="1">
    <citation type="journal article" date="2021" name="Sci. Rep.">
        <title>The genome of the diatom Chaetoceros tenuissimus carries an ancient integrated fragment of an extant virus.</title>
        <authorList>
            <person name="Hongo Y."/>
            <person name="Kimura K."/>
            <person name="Takaki Y."/>
            <person name="Yoshida Y."/>
            <person name="Baba S."/>
            <person name="Kobayashi G."/>
            <person name="Nagasaki K."/>
            <person name="Hano T."/>
            <person name="Tomaru Y."/>
        </authorList>
    </citation>
    <scope>NUCLEOTIDE SEQUENCE [LARGE SCALE GENOMIC DNA]</scope>
    <source>
        <strain evidence="2 3">NIES-3715</strain>
    </source>
</reference>
<gene>
    <name evidence="2" type="ORF">CTEN210_13475</name>
</gene>
<evidence type="ECO:0000313" key="2">
    <source>
        <dbReference type="EMBL" id="GFH56999.1"/>
    </source>
</evidence>
<feature type="compositionally biased region" description="Acidic residues" evidence="1">
    <location>
        <begin position="54"/>
        <end position="74"/>
    </location>
</feature>
<keyword evidence="3" id="KW-1185">Reference proteome</keyword>
<organism evidence="2 3">
    <name type="scientific">Chaetoceros tenuissimus</name>
    <dbReference type="NCBI Taxonomy" id="426638"/>
    <lineage>
        <taxon>Eukaryota</taxon>
        <taxon>Sar</taxon>
        <taxon>Stramenopiles</taxon>
        <taxon>Ochrophyta</taxon>
        <taxon>Bacillariophyta</taxon>
        <taxon>Coscinodiscophyceae</taxon>
        <taxon>Chaetocerotophycidae</taxon>
        <taxon>Chaetocerotales</taxon>
        <taxon>Chaetocerotaceae</taxon>
        <taxon>Chaetoceros</taxon>
    </lineage>
</organism>
<proteinExistence type="predicted"/>
<name>A0AAD3D6P9_9STRA</name>
<protein>
    <submittedName>
        <fullName evidence="2">Uncharacterized protein</fullName>
    </submittedName>
</protein>
<evidence type="ECO:0000256" key="1">
    <source>
        <dbReference type="SAM" id="MobiDB-lite"/>
    </source>
</evidence>
<dbReference type="AlphaFoldDB" id="A0AAD3D6P9"/>